<comment type="caution">
    <text evidence="2">The sequence shown here is derived from an EMBL/GenBank/DDBJ whole genome shotgun (WGS) entry which is preliminary data.</text>
</comment>
<feature type="domain" description="Carbamoyl-phosphate synthase small subunit N-terminal" evidence="1">
    <location>
        <begin position="5"/>
        <end position="34"/>
    </location>
</feature>
<dbReference type="InterPro" id="IPR002474">
    <property type="entry name" value="CarbamoylP_synth_ssu_N"/>
</dbReference>
<sequence length="34" mass="3441">MKGKLVLEDGSVFEGSLLGGAPTVGEVVFNTGMT</sequence>
<evidence type="ECO:0000259" key="1">
    <source>
        <dbReference type="Pfam" id="PF00988"/>
    </source>
</evidence>
<dbReference type="SUPFAM" id="SSF52021">
    <property type="entry name" value="Carbamoyl phosphate synthetase, small subunit N-terminal domain"/>
    <property type="match status" value="1"/>
</dbReference>
<feature type="non-terminal residue" evidence="2">
    <location>
        <position position="34"/>
    </location>
</feature>
<dbReference type="Pfam" id="PF00988">
    <property type="entry name" value="CPSase_sm_chain"/>
    <property type="match status" value="1"/>
</dbReference>
<gene>
    <name evidence="2" type="ORF">Q619_VDC00301G0002</name>
</gene>
<protein>
    <submittedName>
        <fullName evidence="2">Carbamoyl-phosphate synthase small chain</fullName>
    </submittedName>
</protein>
<dbReference type="Gene3D" id="3.50.30.20">
    <property type="entry name" value="Carbamoyl-phosphate synthase small subunit, N-terminal domain"/>
    <property type="match status" value="1"/>
</dbReference>
<evidence type="ECO:0000313" key="2">
    <source>
        <dbReference type="EMBL" id="ETJ00273.1"/>
    </source>
</evidence>
<dbReference type="InterPro" id="IPR036480">
    <property type="entry name" value="CarbP_synth_ssu_N_sf"/>
</dbReference>
<organism evidence="2 3">
    <name type="scientific">Veillonella dispar DORA_11</name>
    <dbReference type="NCBI Taxonomy" id="1403949"/>
    <lineage>
        <taxon>Bacteria</taxon>
        <taxon>Bacillati</taxon>
        <taxon>Bacillota</taxon>
        <taxon>Negativicutes</taxon>
        <taxon>Veillonellales</taxon>
        <taxon>Veillonellaceae</taxon>
        <taxon>Veillonella</taxon>
    </lineage>
</organism>
<proteinExistence type="predicted"/>
<reference evidence="2 3" key="1">
    <citation type="submission" date="2013-12" db="EMBL/GenBank/DDBJ databases">
        <title>A Varibaculum cambriense genome reconstructed from a premature infant gut community with otherwise low bacterial novelty that shifts toward anaerobic metabolism during the third week of life.</title>
        <authorList>
            <person name="Brown C.T."/>
            <person name="Sharon I."/>
            <person name="Thomas B.C."/>
            <person name="Castelle C.J."/>
            <person name="Morowitz M.J."/>
            <person name="Banfield J.F."/>
        </authorList>
    </citation>
    <scope>NUCLEOTIDE SEQUENCE [LARGE SCALE GENOMIC DNA]</scope>
    <source>
        <strain evidence="3">DORA_11</strain>
    </source>
</reference>
<name>W1V2Q0_9FIRM</name>
<evidence type="ECO:0000313" key="3">
    <source>
        <dbReference type="Proteomes" id="UP000018855"/>
    </source>
</evidence>
<dbReference type="AlphaFoldDB" id="W1V2Q0"/>
<dbReference type="Proteomes" id="UP000018855">
    <property type="component" value="Unassembled WGS sequence"/>
</dbReference>
<dbReference type="EMBL" id="AZMJ01000301">
    <property type="protein sequence ID" value="ETJ00273.1"/>
    <property type="molecule type" value="Genomic_DNA"/>
</dbReference>
<accession>W1V2Q0</accession>